<organism evidence="10 11">
    <name type="scientific">Stigmatella aurantiaca</name>
    <dbReference type="NCBI Taxonomy" id="41"/>
    <lineage>
        <taxon>Bacteria</taxon>
        <taxon>Pseudomonadati</taxon>
        <taxon>Myxococcota</taxon>
        <taxon>Myxococcia</taxon>
        <taxon>Myxococcales</taxon>
        <taxon>Cystobacterineae</taxon>
        <taxon>Archangiaceae</taxon>
        <taxon>Stigmatella</taxon>
    </lineage>
</organism>
<name>A0A1H8C2T3_STIAU</name>
<evidence type="ECO:0000256" key="4">
    <source>
        <dbReference type="ARBA" id="ARBA00022679"/>
    </source>
</evidence>
<dbReference type="PRINTS" id="PR00344">
    <property type="entry name" value="BCTRLSENSOR"/>
</dbReference>
<dbReference type="SUPFAM" id="SSF55781">
    <property type="entry name" value="GAF domain-like"/>
    <property type="match status" value="1"/>
</dbReference>
<dbReference type="InterPro" id="IPR005467">
    <property type="entry name" value="His_kinase_dom"/>
</dbReference>
<evidence type="ECO:0000256" key="6">
    <source>
        <dbReference type="ARBA" id="ARBA00022777"/>
    </source>
</evidence>
<evidence type="ECO:0000259" key="9">
    <source>
        <dbReference type="PROSITE" id="PS50109"/>
    </source>
</evidence>
<evidence type="ECO:0000256" key="2">
    <source>
        <dbReference type="ARBA" id="ARBA00012438"/>
    </source>
</evidence>
<dbReference type="Pfam" id="PF02518">
    <property type="entry name" value="HATPase_c"/>
    <property type="match status" value="1"/>
</dbReference>
<dbReference type="GO" id="GO:0007234">
    <property type="term" value="P:osmosensory signaling via phosphorelay pathway"/>
    <property type="evidence" value="ECO:0007669"/>
    <property type="project" value="TreeGrafter"/>
</dbReference>
<dbReference type="PANTHER" id="PTHR42878:SF7">
    <property type="entry name" value="SENSOR HISTIDINE KINASE GLRK"/>
    <property type="match status" value="1"/>
</dbReference>
<evidence type="ECO:0000256" key="1">
    <source>
        <dbReference type="ARBA" id="ARBA00000085"/>
    </source>
</evidence>
<accession>A0A1H8C2T3</accession>
<dbReference type="Gene3D" id="1.10.287.130">
    <property type="match status" value="1"/>
</dbReference>
<dbReference type="SUPFAM" id="SSF55874">
    <property type="entry name" value="ATPase domain of HSP90 chaperone/DNA topoisomerase II/histidine kinase"/>
    <property type="match status" value="1"/>
</dbReference>
<dbReference type="SMART" id="SM00065">
    <property type="entry name" value="GAF"/>
    <property type="match status" value="1"/>
</dbReference>
<dbReference type="InterPro" id="IPR036890">
    <property type="entry name" value="HATPase_C_sf"/>
</dbReference>
<evidence type="ECO:0000256" key="3">
    <source>
        <dbReference type="ARBA" id="ARBA00022553"/>
    </source>
</evidence>
<dbReference type="SMART" id="SM00387">
    <property type="entry name" value="HATPase_c"/>
    <property type="match status" value="1"/>
</dbReference>
<dbReference type="GO" id="GO:0005524">
    <property type="term" value="F:ATP binding"/>
    <property type="evidence" value="ECO:0007669"/>
    <property type="project" value="UniProtKB-KW"/>
</dbReference>
<dbReference type="GO" id="GO:0000155">
    <property type="term" value="F:phosphorelay sensor kinase activity"/>
    <property type="evidence" value="ECO:0007669"/>
    <property type="project" value="InterPro"/>
</dbReference>
<dbReference type="CDD" id="cd00075">
    <property type="entry name" value="HATPase"/>
    <property type="match status" value="1"/>
</dbReference>
<feature type="domain" description="Histidine kinase" evidence="9">
    <location>
        <begin position="210"/>
        <end position="424"/>
    </location>
</feature>
<keyword evidence="11" id="KW-1185">Reference proteome</keyword>
<keyword evidence="6 10" id="KW-0418">Kinase</keyword>
<dbReference type="EC" id="2.7.13.3" evidence="2"/>
<dbReference type="InterPro" id="IPR004358">
    <property type="entry name" value="Sig_transdc_His_kin-like_C"/>
</dbReference>
<dbReference type="Gene3D" id="3.30.450.40">
    <property type="match status" value="1"/>
</dbReference>
<evidence type="ECO:0000313" key="11">
    <source>
        <dbReference type="Proteomes" id="UP000182719"/>
    </source>
</evidence>
<dbReference type="GO" id="GO:0030295">
    <property type="term" value="F:protein kinase activator activity"/>
    <property type="evidence" value="ECO:0007669"/>
    <property type="project" value="TreeGrafter"/>
</dbReference>
<proteinExistence type="predicted"/>
<evidence type="ECO:0000313" key="10">
    <source>
        <dbReference type="EMBL" id="SEM89356.1"/>
    </source>
</evidence>
<keyword evidence="8" id="KW-0902">Two-component regulatory system</keyword>
<dbReference type="InterPro" id="IPR050351">
    <property type="entry name" value="BphY/WalK/GraS-like"/>
</dbReference>
<keyword evidence="5" id="KW-0547">Nucleotide-binding</keyword>
<keyword evidence="7" id="KW-0067">ATP-binding</keyword>
<evidence type="ECO:0000256" key="7">
    <source>
        <dbReference type="ARBA" id="ARBA00022840"/>
    </source>
</evidence>
<gene>
    <name evidence="10" type="ORF">SAMN05444354_12554</name>
</gene>
<reference evidence="11" key="1">
    <citation type="submission" date="2016-10" db="EMBL/GenBank/DDBJ databases">
        <authorList>
            <person name="Varghese N."/>
            <person name="Submissions S."/>
        </authorList>
    </citation>
    <scope>NUCLEOTIDE SEQUENCE [LARGE SCALE GENOMIC DNA]</scope>
    <source>
        <strain evidence="11">DSM 17044</strain>
    </source>
</reference>
<dbReference type="SMART" id="SM00388">
    <property type="entry name" value="HisKA"/>
    <property type="match status" value="1"/>
</dbReference>
<dbReference type="InterPro" id="IPR003661">
    <property type="entry name" value="HisK_dim/P_dom"/>
</dbReference>
<dbReference type="Gene3D" id="3.30.565.10">
    <property type="entry name" value="Histidine kinase-like ATPase, C-terminal domain"/>
    <property type="match status" value="1"/>
</dbReference>
<comment type="catalytic activity">
    <reaction evidence="1">
        <text>ATP + protein L-histidine = ADP + protein N-phospho-L-histidine.</text>
        <dbReference type="EC" id="2.7.13.3"/>
    </reaction>
</comment>
<dbReference type="PROSITE" id="PS50109">
    <property type="entry name" value="HIS_KIN"/>
    <property type="match status" value="1"/>
</dbReference>
<dbReference type="PANTHER" id="PTHR42878">
    <property type="entry name" value="TWO-COMPONENT HISTIDINE KINASE"/>
    <property type="match status" value="1"/>
</dbReference>
<dbReference type="InterPro" id="IPR029016">
    <property type="entry name" value="GAF-like_dom_sf"/>
</dbReference>
<keyword evidence="3" id="KW-0597">Phosphoprotein</keyword>
<dbReference type="SUPFAM" id="SSF47384">
    <property type="entry name" value="Homodimeric domain of signal transducing histidine kinase"/>
    <property type="match status" value="1"/>
</dbReference>
<protein>
    <recommendedName>
        <fullName evidence="2">histidine kinase</fullName>
        <ecNumber evidence="2">2.7.13.3</ecNumber>
    </recommendedName>
</protein>
<sequence>MAFGCQEEGVLLDLPDAMSSASVPLPPFLPSLDPRVQADVAAIARIGAVQSVLRVLLQLTGMRLAVVARVTDESWTCCAVLDETNFGLRPGDTLELATTFCNVVRCSESPLLVNRASEDPRFASHPAPKLYGIESYIAVPLSRRDGTPFGVMCALDPLPAAMQEDRLVVFRHLADLVGYQLEQEEQLDARAAQLLGAQETAQLREQLIGIVSHDLRSPLTAITLSAATMMRRTELDGRAREGLTRILQAAGRANRLIRDLLDFTQARIGKGLPVRRQAMDVHELAQQVVDELQLSVPERLLRLSCSGDGTGSWDPDRVAQVLTNLITNAVQYGPPGEPIRVDVQGRPDAVHLSVHNGGPPIAGHVLASLFQPFTRGEQPGGERRSIGLGLFIVDQILRAHGGSVEVQSTAGAGTAFHVHLPRTA</sequence>
<dbReference type="Proteomes" id="UP000182719">
    <property type="component" value="Unassembled WGS sequence"/>
</dbReference>
<dbReference type="InterPro" id="IPR003594">
    <property type="entry name" value="HATPase_dom"/>
</dbReference>
<evidence type="ECO:0000256" key="5">
    <source>
        <dbReference type="ARBA" id="ARBA00022741"/>
    </source>
</evidence>
<dbReference type="Pfam" id="PF01590">
    <property type="entry name" value="GAF"/>
    <property type="match status" value="1"/>
</dbReference>
<dbReference type="AlphaFoldDB" id="A0A1H8C2T3"/>
<dbReference type="GO" id="GO:0000156">
    <property type="term" value="F:phosphorelay response regulator activity"/>
    <property type="evidence" value="ECO:0007669"/>
    <property type="project" value="TreeGrafter"/>
</dbReference>
<dbReference type="InterPro" id="IPR036097">
    <property type="entry name" value="HisK_dim/P_sf"/>
</dbReference>
<dbReference type="InterPro" id="IPR003018">
    <property type="entry name" value="GAF"/>
</dbReference>
<keyword evidence="4" id="KW-0808">Transferase</keyword>
<dbReference type="CDD" id="cd00082">
    <property type="entry name" value="HisKA"/>
    <property type="match status" value="1"/>
</dbReference>
<dbReference type="EMBL" id="FOAP01000025">
    <property type="protein sequence ID" value="SEM89356.1"/>
    <property type="molecule type" value="Genomic_DNA"/>
</dbReference>
<dbReference type="Pfam" id="PF00512">
    <property type="entry name" value="HisKA"/>
    <property type="match status" value="1"/>
</dbReference>
<evidence type="ECO:0000256" key="8">
    <source>
        <dbReference type="ARBA" id="ARBA00023012"/>
    </source>
</evidence>